<evidence type="ECO:0000313" key="2">
    <source>
        <dbReference type="Proteomes" id="UP000238479"/>
    </source>
</evidence>
<reference evidence="1 2" key="1">
    <citation type="journal article" date="2018" name="Nat. Genet.">
        <title>The Rosa genome provides new insights in the design of modern roses.</title>
        <authorList>
            <person name="Bendahmane M."/>
        </authorList>
    </citation>
    <scope>NUCLEOTIDE SEQUENCE [LARGE SCALE GENOMIC DNA]</scope>
    <source>
        <strain evidence="2">cv. Old Blush</strain>
    </source>
</reference>
<proteinExistence type="predicted"/>
<gene>
    <name evidence="1" type="ORF">RchiOBHm_Chr7g0234201</name>
</gene>
<accession>A0A2P6PGE4</accession>
<evidence type="ECO:0000313" key="1">
    <source>
        <dbReference type="EMBL" id="PRQ20989.1"/>
    </source>
</evidence>
<dbReference type="EMBL" id="PDCK01000045">
    <property type="protein sequence ID" value="PRQ20989.1"/>
    <property type="molecule type" value="Genomic_DNA"/>
</dbReference>
<keyword evidence="2" id="KW-1185">Reference proteome</keyword>
<name>A0A2P6PGE4_ROSCH</name>
<protein>
    <submittedName>
        <fullName evidence="1">Uncharacterized protein</fullName>
    </submittedName>
</protein>
<dbReference type="Proteomes" id="UP000238479">
    <property type="component" value="Chromosome 7"/>
</dbReference>
<comment type="caution">
    <text evidence="1">The sequence shown here is derived from an EMBL/GenBank/DDBJ whole genome shotgun (WGS) entry which is preliminary data.</text>
</comment>
<sequence length="55" mass="6178">MAQTNLDSVLRSHNGEDICISGQAQMDQELMADHSLVLLYLLMLQPTYSTPHSLF</sequence>
<organism evidence="1 2">
    <name type="scientific">Rosa chinensis</name>
    <name type="common">China rose</name>
    <dbReference type="NCBI Taxonomy" id="74649"/>
    <lineage>
        <taxon>Eukaryota</taxon>
        <taxon>Viridiplantae</taxon>
        <taxon>Streptophyta</taxon>
        <taxon>Embryophyta</taxon>
        <taxon>Tracheophyta</taxon>
        <taxon>Spermatophyta</taxon>
        <taxon>Magnoliopsida</taxon>
        <taxon>eudicotyledons</taxon>
        <taxon>Gunneridae</taxon>
        <taxon>Pentapetalae</taxon>
        <taxon>rosids</taxon>
        <taxon>fabids</taxon>
        <taxon>Rosales</taxon>
        <taxon>Rosaceae</taxon>
        <taxon>Rosoideae</taxon>
        <taxon>Rosoideae incertae sedis</taxon>
        <taxon>Rosa</taxon>
    </lineage>
</organism>
<dbReference type="Gramene" id="PRQ20989">
    <property type="protein sequence ID" value="PRQ20989"/>
    <property type="gene ID" value="RchiOBHm_Chr7g0234201"/>
</dbReference>
<dbReference type="AlphaFoldDB" id="A0A2P6PGE4"/>